<gene>
    <name evidence="3" type="ORF">NXF25_012724</name>
</gene>
<accession>A0AAW1BCL9</accession>
<name>A0AAW1BCL9_CROAD</name>
<dbReference type="Pfam" id="PF08783">
    <property type="entry name" value="DWNN"/>
    <property type="match status" value="1"/>
</dbReference>
<feature type="domain" description="DWNN" evidence="2">
    <location>
        <begin position="56"/>
        <end position="95"/>
    </location>
</feature>
<evidence type="ECO:0000256" key="1">
    <source>
        <dbReference type="SAM" id="MobiDB-lite"/>
    </source>
</evidence>
<dbReference type="PROSITE" id="PS51282">
    <property type="entry name" value="DWNN"/>
    <property type="match status" value="1"/>
</dbReference>
<dbReference type="InterPro" id="IPR014891">
    <property type="entry name" value="DWNN_domain"/>
</dbReference>
<comment type="caution">
    <text evidence="3">The sequence shown here is derived from an EMBL/GenBank/DDBJ whole genome shotgun (WGS) entry which is preliminary data.</text>
</comment>
<dbReference type="EMBL" id="JAOTOJ010000006">
    <property type="protein sequence ID" value="KAK9399705.1"/>
    <property type="molecule type" value="Genomic_DNA"/>
</dbReference>
<dbReference type="Gene3D" id="3.10.20.90">
    <property type="entry name" value="Phosphatidylinositol 3-kinase Catalytic Subunit, Chain A, domain 1"/>
    <property type="match status" value="1"/>
</dbReference>
<evidence type="ECO:0000313" key="3">
    <source>
        <dbReference type="EMBL" id="KAK9399705.1"/>
    </source>
</evidence>
<evidence type="ECO:0000313" key="4">
    <source>
        <dbReference type="Proteomes" id="UP001474421"/>
    </source>
</evidence>
<sequence length="95" mass="10566">MPERSRSHHRHCEGAVEAAIHQGGRRGAAVGEAASGGAEKRKPARPPTRQPAMSCVHYKFSSKLNYHTFTIDRLHISLCDLKRQINNCNNCCPPF</sequence>
<dbReference type="GO" id="GO:0008270">
    <property type="term" value="F:zinc ion binding"/>
    <property type="evidence" value="ECO:0007669"/>
    <property type="project" value="InterPro"/>
</dbReference>
<feature type="region of interest" description="Disordered" evidence="1">
    <location>
        <begin position="21"/>
        <end position="52"/>
    </location>
</feature>
<evidence type="ECO:0000259" key="2">
    <source>
        <dbReference type="PROSITE" id="PS51282"/>
    </source>
</evidence>
<dbReference type="AlphaFoldDB" id="A0AAW1BCL9"/>
<keyword evidence="4" id="KW-1185">Reference proteome</keyword>
<proteinExistence type="predicted"/>
<organism evidence="3 4">
    <name type="scientific">Crotalus adamanteus</name>
    <name type="common">Eastern diamondback rattlesnake</name>
    <dbReference type="NCBI Taxonomy" id="8729"/>
    <lineage>
        <taxon>Eukaryota</taxon>
        <taxon>Metazoa</taxon>
        <taxon>Chordata</taxon>
        <taxon>Craniata</taxon>
        <taxon>Vertebrata</taxon>
        <taxon>Euteleostomi</taxon>
        <taxon>Lepidosauria</taxon>
        <taxon>Squamata</taxon>
        <taxon>Bifurcata</taxon>
        <taxon>Unidentata</taxon>
        <taxon>Episquamata</taxon>
        <taxon>Toxicofera</taxon>
        <taxon>Serpentes</taxon>
        <taxon>Colubroidea</taxon>
        <taxon>Viperidae</taxon>
        <taxon>Crotalinae</taxon>
        <taxon>Crotalus</taxon>
    </lineage>
</organism>
<feature type="compositionally biased region" description="Low complexity" evidence="1">
    <location>
        <begin position="27"/>
        <end position="37"/>
    </location>
</feature>
<dbReference type="Proteomes" id="UP001474421">
    <property type="component" value="Unassembled WGS sequence"/>
</dbReference>
<reference evidence="3 4" key="1">
    <citation type="journal article" date="2024" name="Proc. Natl. Acad. Sci. U.S.A.">
        <title>The genetic regulatory architecture and epigenomic basis for age-related changes in rattlesnake venom.</title>
        <authorList>
            <person name="Hogan M.P."/>
            <person name="Holding M.L."/>
            <person name="Nystrom G.S."/>
            <person name="Colston T.J."/>
            <person name="Bartlett D.A."/>
            <person name="Mason A.J."/>
            <person name="Ellsworth S.A."/>
            <person name="Rautsaw R.M."/>
            <person name="Lawrence K.C."/>
            <person name="Strickland J.L."/>
            <person name="He B."/>
            <person name="Fraser P."/>
            <person name="Margres M.J."/>
            <person name="Gilbert D.M."/>
            <person name="Gibbs H.L."/>
            <person name="Parkinson C.L."/>
            <person name="Rokyta D.R."/>
        </authorList>
    </citation>
    <scope>NUCLEOTIDE SEQUENCE [LARGE SCALE GENOMIC DNA]</scope>
    <source>
        <strain evidence="3">DRR0105</strain>
    </source>
</reference>
<protein>
    <submittedName>
        <fullName evidence="3">E3 ubiquitin-protein ligase RBBP6</fullName>
    </submittedName>
</protein>